<dbReference type="Gene3D" id="3.90.950.10">
    <property type="match status" value="1"/>
</dbReference>
<feature type="non-terminal residue" evidence="3">
    <location>
        <position position="1"/>
    </location>
</feature>
<evidence type="ECO:0008006" key="4">
    <source>
        <dbReference type="Google" id="ProtNLM"/>
    </source>
</evidence>
<name>A0A381WS23_9ZZZZ</name>
<dbReference type="CDD" id="cd00555">
    <property type="entry name" value="Maf"/>
    <property type="match status" value="1"/>
</dbReference>
<evidence type="ECO:0000256" key="2">
    <source>
        <dbReference type="ARBA" id="ARBA00022801"/>
    </source>
</evidence>
<keyword evidence="2" id="KW-0378">Hydrolase</keyword>
<reference evidence="3" key="1">
    <citation type="submission" date="2018-05" db="EMBL/GenBank/DDBJ databases">
        <authorList>
            <person name="Lanie J.A."/>
            <person name="Ng W.-L."/>
            <person name="Kazmierczak K.M."/>
            <person name="Andrzejewski T.M."/>
            <person name="Davidsen T.M."/>
            <person name="Wayne K.J."/>
            <person name="Tettelin H."/>
            <person name="Glass J.I."/>
            <person name="Rusch D."/>
            <person name="Podicherti R."/>
            <person name="Tsui H.-C.T."/>
            <person name="Winkler M.E."/>
        </authorList>
    </citation>
    <scope>NUCLEOTIDE SEQUENCE</scope>
</reference>
<dbReference type="GO" id="GO:0047429">
    <property type="term" value="F:nucleoside triphosphate diphosphatase activity"/>
    <property type="evidence" value="ECO:0007669"/>
    <property type="project" value="InterPro"/>
</dbReference>
<dbReference type="PANTHER" id="PTHR43213:SF5">
    <property type="entry name" value="BIFUNCTIONAL DTTP_UTP PYROPHOSPHATASE_METHYLTRANSFERASE PROTEIN-RELATED"/>
    <property type="match status" value="1"/>
</dbReference>
<protein>
    <recommendedName>
        <fullName evidence="4">Septum formation protein Maf</fullName>
    </recommendedName>
</protein>
<organism evidence="3">
    <name type="scientific">marine metagenome</name>
    <dbReference type="NCBI Taxonomy" id="408172"/>
    <lineage>
        <taxon>unclassified sequences</taxon>
        <taxon>metagenomes</taxon>
        <taxon>ecological metagenomes</taxon>
    </lineage>
</organism>
<dbReference type="AlphaFoldDB" id="A0A381WS23"/>
<dbReference type="PANTHER" id="PTHR43213">
    <property type="entry name" value="BIFUNCTIONAL DTTP/UTP PYROPHOSPHATASE/METHYLTRANSFERASE PROTEIN-RELATED"/>
    <property type="match status" value="1"/>
</dbReference>
<dbReference type="InterPro" id="IPR029001">
    <property type="entry name" value="ITPase-like_fam"/>
</dbReference>
<dbReference type="Pfam" id="PF02545">
    <property type="entry name" value="Maf"/>
    <property type="match status" value="1"/>
</dbReference>
<dbReference type="SUPFAM" id="SSF52972">
    <property type="entry name" value="ITPase-like"/>
    <property type="match status" value="1"/>
</dbReference>
<evidence type="ECO:0000313" key="3">
    <source>
        <dbReference type="EMBL" id="SVA54713.1"/>
    </source>
</evidence>
<dbReference type="InterPro" id="IPR003697">
    <property type="entry name" value="Maf-like"/>
</dbReference>
<comment type="cofactor">
    <cofactor evidence="1">
        <name>a divalent metal cation</name>
        <dbReference type="ChEBI" id="CHEBI:60240"/>
    </cofactor>
</comment>
<proteinExistence type="inferred from homology"/>
<sequence>VDLDESVQPGEAPLPLVKRLALAKAHTARNEIRENALEVAPVLAADTIVVAGQKILGKPRSRSEAISMLTRLSGCSHQVVTGIALLTDRGAQAEAVVSTVTFATLASHQIEAYCDTGEPFGKAGAYAIQGIGASFVRYISGSYSGIVGLPLYETCSLLRRSGLICSVWSQEGQDE</sequence>
<dbReference type="EMBL" id="UINC01012540">
    <property type="protein sequence ID" value="SVA54713.1"/>
    <property type="molecule type" value="Genomic_DNA"/>
</dbReference>
<dbReference type="HAMAP" id="MF_00528">
    <property type="entry name" value="Maf"/>
    <property type="match status" value="1"/>
</dbReference>
<accession>A0A381WS23</accession>
<dbReference type="NCBIfam" id="TIGR00172">
    <property type="entry name" value="maf"/>
    <property type="match status" value="1"/>
</dbReference>
<evidence type="ECO:0000256" key="1">
    <source>
        <dbReference type="ARBA" id="ARBA00001968"/>
    </source>
</evidence>
<gene>
    <name evidence="3" type="ORF">METZ01_LOCUS107567</name>
</gene>
<dbReference type="PIRSF" id="PIRSF006305">
    <property type="entry name" value="Maf"/>
    <property type="match status" value="1"/>
</dbReference>